<comment type="caution">
    <text evidence="1">The sequence shown here is derived from an EMBL/GenBank/DDBJ whole genome shotgun (WGS) entry which is preliminary data.</text>
</comment>
<dbReference type="Proteomes" id="UP001066276">
    <property type="component" value="Chromosome 4_2"/>
</dbReference>
<dbReference type="EMBL" id="JANPWB010000008">
    <property type="protein sequence ID" value="KAJ1160326.1"/>
    <property type="molecule type" value="Genomic_DNA"/>
</dbReference>
<dbReference type="AlphaFoldDB" id="A0AAV7S5M7"/>
<evidence type="ECO:0000313" key="1">
    <source>
        <dbReference type="EMBL" id="KAJ1160326.1"/>
    </source>
</evidence>
<reference evidence="1" key="1">
    <citation type="journal article" date="2022" name="bioRxiv">
        <title>Sequencing and chromosome-scale assembly of the giantPleurodeles waltlgenome.</title>
        <authorList>
            <person name="Brown T."/>
            <person name="Elewa A."/>
            <person name="Iarovenko S."/>
            <person name="Subramanian E."/>
            <person name="Araus A.J."/>
            <person name="Petzold A."/>
            <person name="Susuki M."/>
            <person name="Suzuki K.-i.T."/>
            <person name="Hayashi T."/>
            <person name="Toyoda A."/>
            <person name="Oliveira C."/>
            <person name="Osipova E."/>
            <person name="Leigh N.D."/>
            <person name="Simon A."/>
            <person name="Yun M.H."/>
        </authorList>
    </citation>
    <scope>NUCLEOTIDE SEQUENCE</scope>
    <source>
        <strain evidence="1">20211129_DDA</strain>
        <tissue evidence="1">Liver</tissue>
    </source>
</reference>
<protein>
    <submittedName>
        <fullName evidence="1">Uncharacterized protein</fullName>
    </submittedName>
</protein>
<evidence type="ECO:0000313" key="2">
    <source>
        <dbReference type="Proteomes" id="UP001066276"/>
    </source>
</evidence>
<accession>A0AAV7S5M7</accession>
<name>A0AAV7S5M7_PLEWA</name>
<organism evidence="1 2">
    <name type="scientific">Pleurodeles waltl</name>
    <name type="common">Iberian ribbed newt</name>
    <dbReference type="NCBI Taxonomy" id="8319"/>
    <lineage>
        <taxon>Eukaryota</taxon>
        <taxon>Metazoa</taxon>
        <taxon>Chordata</taxon>
        <taxon>Craniata</taxon>
        <taxon>Vertebrata</taxon>
        <taxon>Euteleostomi</taxon>
        <taxon>Amphibia</taxon>
        <taxon>Batrachia</taxon>
        <taxon>Caudata</taxon>
        <taxon>Salamandroidea</taxon>
        <taxon>Salamandridae</taxon>
        <taxon>Pleurodelinae</taxon>
        <taxon>Pleurodeles</taxon>
    </lineage>
</organism>
<proteinExistence type="predicted"/>
<sequence length="95" mass="10783">MIKGVGSGRLRRPRRRRWAEKWALALEEERARAPLSLLRRAADGVAICGNKLRCGAHKQFQSVRQLSASRVNEAEPWLLCYPGSRCRPIAEMKPS</sequence>
<gene>
    <name evidence="1" type="ORF">NDU88_000828</name>
</gene>
<keyword evidence="2" id="KW-1185">Reference proteome</keyword>